<proteinExistence type="predicted"/>
<evidence type="ECO:0000313" key="2">
    <source>
        <dbReference type="EMBL" id="BFO77154.1"/>
    </source>
</evidence>
<dbReference type="Gene3D" id="3.90.550.10">
    <property type="entry name" value="Spore Coat Polysaccharide Biosynthesis Protein SpsA, Chain A"/>
    <property type="match status" value="1"/>
</dbReference>
<dbReference type="AlphaFoldDB" id="A0AB33J5T5"/>
<sequence>MEKKRISVVMCTYNGELFLREQLDTLVTQTLLPDEIIIQDDHSTDGTLAILKEYAARYPFIRVCLNDGERGVNSNFFGALRKATGDLIAICDQDDLWESSKLELQAAAIGDHLLCSCFSQPFSEDGSFASFDSRHPNTSLIRLLFASLPGHTMLINRKLIDLLPADNIIYGISLYDAILGMTAAAFDSIVFVDKVLVHQRRYARAATYTEFSGSLPTVGNAFRILRWSLCNYTKAKPHLQRYFRGRQALFRELHPDTQIYREGCRLIGLQLTNGPIAYIRLTCFFIRHRSRLFQTPGGGIVKWLRALLYPIMQMYNYRLWVKRKQKEKNQQVSLGDAAKNVKQ</sequence>
<name>A0AB33J5T5_9BACT</name>
<dbReference type="PANTHER" id="PTHR22916">
    <property type="entry name" value="GLYCOSYLTRANSFERASE"/>
    <property type="match status" value="1"/>
</dbReference>
<accession>A0AB33J5T5</accession>
<dbReference type="InterPro" id="IPR029044">
    <property type="entry name" value="Nucleotide-diphossugar_trans"/>
</dbReference>
<dbReference type="SUPFAM" id="SSF53448">
    <property type="entry name" value="Nucleotide-diphospho-sugar transferases"/>
    <property type="match status" value="1"/>
</dbReference>
<evidence type="ECO:0000259" key="1">
    <source>
        <dbReference type="Pfam" id="PF00535"/>
    </source>
</evidence>
<dbReference type="GO" id="GO:0016758">
    <property type="term" value="F:hexosyltransferase activity"/>
    <property type="evidence" value="ECO:0007669"/>
    <property type="project" value="UniProtKB-ARBA"/>
</dbReference>
<feature type="domain" description="Glycosyltransferase 2-like" evidence="1">
    <location>
        <begin position="7"/>
        <end position="135"/>
    </location>
</feature>
<gene>
    <name evidence="2" type="ORF">GTC17259_22040</name>
</gene>
<dbReference type="PANTHER" id="PTHR22916:SF3">
    <property type="entry name" value="UDP-GLCNAC:BETAGAL BETA-1,3-N-ACETYLGLUCOSAMINYLTRANSFERASE-LIKE PROTEIN 1"/>
    <property type="match status" value="1"/>
</dbReference>
<dbReference type="EMBL" id="AP035787">
    <property type="protein sequence ID" value="BFO77154.1"/>
    <property type="molecule type" value="Genomic_DNA"/>
</dbReference>
<organism evidence="2">
    <name type="scientific">Prevotella sp. GTC17259</name>
    <dbReference type="NCBI Taxonomy" id="3236795"/>
    <lineage>
        <taxon>Bacteria</taxon>
        <taxon>Pseudomonadati</taxon>
        <taxon>Bacteroidota</taxon>
        <taxon>Bacteroidia</taxon>
        <taxon>Bacteroidales</taxon>
        <taxon>Prevotellaceae</taxon>
        <taxon>Prevotella</taxon>
    </lineage>
</organism>
<reference evidence="2" key="1">
    <citation type="submission" date="2024-07" db="EMBL/GenBank/DDBJ databases">
        <title>Complete genome sequence of Prevotella sp. YM-2024 GTC17259.</title>
        <authorList>
            <person name="Hayashi M."/>
            <person name="Muto Y."/>
            <person name="Tanaka K."/>
            <person name="Niwa H."/>
        </authorList>
    </citation>
    <scope>NUCLEOTIDE SEQUENCE</scope>
    <source>
        <strain evidence="2">GTC17259</strain>
    </source>
</reference>
<dbReference type="InterPro" id="IPR001173">
    <property type="entry name" value="Glyco_trans_2-like"/>
</dbReference>
<dbReference type="Pfam" id="PF00535">
    <property type="entry name" value="Glycos_transf_2"/>
    <property type="match status" value="1"/>
</dbReference>
<protein>
    <recommendedName>
        <fullName evidence="1">Glycosyltransferase 2-like domain-containing protein</fullName>
    </recommendedName>
</protein>